<dbReference type="GO" id="GO:0016747">
    <property type="term" value="F:acyltransferase activity, transferring groups other than amino-acyl groups"/>
    <property type="evidence" value="ECO:0007669"/>
    <property type="project" value="UniProtKB-ARBA"/>
</dbReference>
<dbReference type="InterPro" id="IPR050898">
    <property type="entry name" value="Plant_acyltransferase"/>
</dbReference>
<reference evidence="4 5" key="2">
    <citation type="submission" date="2024-10" db="EMBL/GenBank/DDBJ databases">
        <authorList>
            <person name="Ryan C."/>
        </authorList>
    </citation>
    <scope>NUCLEOTIDE SEQUENCE [LARGE SCALE GENOMIC DNA]</scope>
</reference>
<dbReference type="Gene3D" id="3.30.559.10">
    <property type="entry name" value="Chloramphenicol acetyltransferase-like domain"/>
    <property type="match status" value="2"/>
</dbReference>
<dbReference type="AlphaFoldDB" id="A0ABC8ZND5"/>
<dbReference type="PANTHER" id="PTHR31147:SF1">
    <property type="entry name" value="ACYL TRANSFERASE 4"/>
    <property type="match status" value="1"/>
</dbReference>
<keyword evidence="2" id="KW-0808">Transferase</keyword>
<evidence type="ECO:0000313" key="4">
    <source>
        <dbReference type="EMBL" id="CAL4964048.1"/>
    </source>
</evidence>
<keyword evidence="5" id="KW-1185">Reference proteome</keyword>
<name>A0ABC8ZND5_9POAL</name>
<dbReference type="EMBL" id="OZ075129">
    <property type="protein sequence ID" value="CAL4964048.1"/>
    <property type="molecule type" value="Genomic_DNA"/>
</dbReference>
<evidence type="ECO:0000256" key="1">
    <source>
        <dbReference type="ARBA" id="ARBA00009861"/>
    </source>
</evidence>
<keyword evidence="3" id="KW-0012">Acyltransferase</keyword>
<dbReference type="InterPro" id="IPR023213">
    <property type="entry name" value="CAT-like_dom_sf"/>
</dbReference>
<comment type="similarity">
    <text evidence="1">Belongs to the plant acyltransferase family.</text>
</comment>
<dbReference type="Proteomes" id="UP001497457">
    <property type="component" value="Chromosome 19rd"/>
</dbReference>
<reference evidence="5" key="1">
    <citation type="submission" date="2024-06" db="EMBL/GenBank/DDBJ databases">
        <authorList>
            <person name="Ryan C."/>
        </authorList>
    </citation>
    <scope>NUCLEOTIDE SEQUENCE [LARGE SCALE GENOMIC DNA]</scope>
</reference>
<gene>
    <name evidence="4" type="ORF">URODEC1_LOCUS46458</name>
</gene>
<evidence type="ECO:0000256" key="3">
    <source>
        <dbReference type="ARBA" id="ARBA00023315"/>
    </source>
</evidence>
<organism evidence="4 5">
    <name type="scientific">Urochloa decumbens</name>
    <dbReference type="NCBI Taxonomy" id="240449"/>
    <lineage>
        <taxon>Eukaryota</taxon>
        <taxon>Viridiplantae</taxon>
        <taxon>Streptophyta</taxon>
        <taxon>Embryophyta</taxon>
        <taxon>Tracheophyta</taxon>
        <taxon>Spermatophyta</taxon>
        <taxon>Magnoliopsida</taxon>
        <taxon>Liliopsida</taxon>
        <taxon>Poales</taxon>
        <taxon>Poaceae</taxon>
        <taxon>PACMAD clade</taxon>
        <taxon>Panicoideae</taxon>
        <taxon>Panicodae</taxon>
        <taxon>Paniceae</taxon>
        <taxon>Melinidinae</taxon>
        <taxon>Urochloa</taxon>
    </lineage>
</organism>
<evidence type="ECO:0000256" key="2">
    <source>
        <dbReference type="ARBA" id="ARBA00022679"/>
    </source>
</evidence>
<proteinExistence type="inferred from homology"/>
<protein>
    <submittedName>
        <fullName evidence="4">Uncharacterized protein</fullName>
    </submittedName>
</protein>
<sequence length="441" mass="47783">MRQLLANMASAAVKRTSRSYVRPIAATPSDPLELSIVDRVVGLRHLVRSLQVFDPPAGGGERRQKAPAGVIREALGKALVDYYPFAGRFVDGAGGPATARVECTGQGAWFVEAAADCSLEEAGRLDEYPFVFPEDDLLPDAVPGVNPLDIPMMMQVTEFSCGGFVVGLTSCHTLADGLGAAQFINAVGDYARGLAKPRVTPSWARDVIPSPPKLSSQPPPFPRMFDFQHHAVDLSPDVINRAKAEFMKATGQRCSTFDVAVSKIWQARTRSLRLADPATRVSLCFFANTRHLLPPGAAAAAAGGGGFYGNCFYPVTVTAESGEVERADVAGVVAMVREAKARLPAEFARWAAGELVEQDPYELSFTYESLFVSDWTRLGFHETDYGWGTPSQVVPFTYHPAMPIAIISAPPAPKPGIRIMTRCVEKEHLPEFRDGMKAFHK</sequence>
<dbReference type="PANTHER" id="PTHR31147">
    <property type="entry name" value="ACYL TRANSFERASE 4"/>
    <property type="match status" value="1"/>
</dbReference>
<evidence type="ECO:0000313" key="5">
    <source>
        <dbReference type="Proteomes" id="UP001497457"/>
    </source>
</evidence>
<accession>A0ABC8ZND5</accession>
<dbReference type="Pfam" id="PF02458">
    <property type="entry name" value="Transferase"/>
    <property type="match status" value="1"/>
</dbReference>